<dbReference type="Proteomes" id="UP000243524">
    <property type="component" value="Unassembled WGS sequence"/>
</dbReference>
<proteinExistence type="inferred from homology"/>
<evidence type="ECO:0000256" key="13">
    <source>
        <dbReference type="ARBA" id="ARBA00032738"/>
    </source>
</evidence>
<evidence type="ECO:0000256" key="9">
    <source>
        <dbReference type="ARBA" id="ARBA00023002"/>
    </source>
</evidence>
<evidence type="ECO:0000256" key="10">
    <source>
        <dbReference type="ARBA" id="ARBA00029939"/>
    </source>
</evidence>
<evidence type="ECO:0000256" key="14">
    <source>
        <dbReference type="ARBA" id="ARBA00048407"/>
    </source>
</evidence>
<keyword evidence="15" id="KW-0503">Monooxygenase</keyword>
<comment type="similarity">
    <text evidence="3">Belongs to the lysine N(6)-hydroxylase/L-ornithine N(5)-oxygenase family.</text>
</comment>
<accession>A0A2I0QT02</accession>
<evidence type="ECO:0000256" key="5">
    <source>
        <dbReference type="ARBA" id="ARBA00016406"/>
    </source>
</evidence>
<name>A0A2I0QT02_9BACI</name>
<evidence type="ECO:0000313" key="15">
    <source>
        <dbReference type="EMBL" id="PKR77467.1"/>
    </source>
</evidence>
<evidence type="ECO:0000256" key="11">
    <source>
        <dbReference type="ARBA" id="ARBA00031158"/>
    </source>
</evidence>
<comment type="caution">
    <text evidence="15">The sequence shown here is derived from an EMBL/GenBank/DDBJ whole genome shotgun (WGS) entry which is preliminary data.</text>
</comment>
<gene>
    <name evidence="15" type="ORF">CEY16_12130</name>
</gene>
<dbReference type="PANTHER" id="PTHR42802:SF1">
    <property type="entry name" value="L-ORNITHINE N(5)-MONOOXYGENASE"/>
    <property type="match status" value="1"/>
</dbReference>
<evidence type="ECO:0000256" key="6">
    <source>
        <dbReference type="ARBA" id="ARBA00022630"/>
    </source>
</evidence>
<dbReference type="Pfam" id="PF13434">
    <property type="entry name" value="Lys_Orn_oxgnase"/>
    <property type="match status" value="1"/>
</dbReference>
<dbReference type="PRINTS" id="PR00368">
    <property type="entry name" value="FADPNR"/>
</dbReference>
<dbReference type="InterPro" id="IPR025700">
    <property type="entry name" value="Lys/Orn_oxygenase"/>
</dbReference>
<reference evidence="15 16" key="1">
    <citation type="submission" date="2017-06" db="EMBL/GenBank/DDBJ databases">
        <title>the draft geome sequence of Illustriluteabacillus marina B3227.</title>
        <authorList>
            <person name="He R.-H."/>
            <person name="Du Z.-J."/>
        </authorList>
    </citation>
    <scope>NUCLEOTIDE SEQUENCE [LARGE SCALE GENOMIC DNA]</scope>
    <source>
        <strain evidence="15 16">B3227</strain>
    </source>
</reference>
<evidence type="ECO:0000256" key="2">
    <source>
        <dbReference type="ARBA" id="ARBA00004924"/>
    </source>
</evidence>
<comment type="cofactor">
    <cofactor evidence="1">
        <name>FAD</name>
        <dbReference type="ChEBI" id="CHEBI:57692"/>
    </cofactor>
</comment>
<keyword evidence="9" id="KW-0560">Oxidoreductase</keyword>
<keyword evidence="7" id="KW-0274">FAD</keyword>
<dbReference type="InterPro" id="IPR036188">
    <property type="entry name" value="FAD/NAD-bd_sf"/>
</dbReference>
<protein>
    <recommendedName>
        <fullName evidence="5">L-lysine N6-monooxygenase MbtG</fullName>
        <ecNumber evidence="4">1.14.13.59</ecNumber>
    </recommendedName>
    <alternativeName>
        <fullName evidence="13">Lysine 6-N-hydroxylase</fullName>
    </alternativeName>
    <alternativeName>
        <fullName evidence="12">Lysine N6-hydroxylase</fullName>
    </alternativeName>
    <alternativeName>
        <fullName evidence="10">Lysine-N-oxygenase</fullName>
    </alternativeName>
    <alternativeName>
        <fullName evidence="11">Mycobactin synthase protein G</fullName>
    </alternativeName>
</protein>
<keyword evidence="16" id="KW-1185">Reference proteome</keyword>
<sequence>MKESIYDFIGIGIGPYNLSLAALTEDMEDINALFFDQTPKMEWHPGMLIEGTDLQVPFMADLVTFADPTNRYSYMNYLKDQNRLYKFFFYQKLEIPRKEYNHYLQWATERISGLHFGKKVIDLIDHSDEENSHYEVVVQDRESGEEERYFSKHIVMATGAEPLVLGDMEGFPNEDVLHTSRYLYEKETLLKSDHITIVGSGQSAAEIFEDLLDEREDKDFHLTWLTRSKGIFQLEAAKLGQEFFSPDYVDYFHNLDFEKRKNTLETLDPLRNGIDFSALNRIYELLYHYSVGEQESKITIQPLTEVNGIEKTEKGYELQCKQWQKGDSFKYATEKVVLATGYKPNIPEWFNKRFADKIEWEEENLFAVERNYRLRFKEERDHHFYVVTNLEHSHGTAATNLGLAVQRNMEIINDLTGEQRFKLEGASIFQQFQMEE</sequence>
<evidence type="ECO:0000256" key="7">
    <source>
        <dbReference type="ARBA" id="ARBA00022827"/>
    </source>
</evidence>
<dbReference type="RefSeq" id="WP_101332295.1">
    <property type="nucleotide sequence ID" value="NZ_PJNH01000003.1"/>
</dbReference>
<dbReference type="Gene3D" id="3.50.50.60">
    <property type="entry name" value="FAD/NAD(P)-binding domain"/>
    <property type="match status" value="1"/>
</dbReference>
<comment type="pathway">
    <text evidence="2">Siderophore biosynthesis.</text>
</comment>
<dbReference type="GO" id="GO:0047091">
    <property type="term" value="F:L-lysine 6-monooxygenase (NADPH) activity"/>
    <property type="evidence" value="ECO:0007669"/>
    <property type="project" value="UniProtKB-EC"/>
</dbReference>
<dbReference type="AlphaFoldDB" id="A0A2I0QT02"/>
<comment type="catalytic activity">
    <reaction evidence="14">
        <text>L-lysine + NADPH + O2 = N(6)-hydroxy-L-lysine + NADP(+) + H2O</text>
        <dbReference type="Rhea" id="RHEA:23228"/>
        <dbReference type="ChEBI" id="CHEBI:15377"/>
        <dbReference type="ChEBI" id="CHEBI:15379"/>
        <dbReference type="ChEBI" id="CHEBI:32551"/>
        <dbReference type="ChEBI" id="CHEBI:57783"/>
        <dbReference type="ChEBI" id="CHEBI:57820"/>
        <dbReference type="ChEBI" id="CHEBI:58349"/>
        <dbReference type="EC" id="1.14.13.59"/>
    </reaction>
</comment>
<evidence type="ECO:0000256" key="3">
    <source>
        <dbReference type="ARBA" id="ARBA00007588"/>
    </source>
</evidence>
<evidence type="ECO:0000256" key="4">
    <source>
        <dbReference type="ARBA" id="ARBA00013076"/>
    </source>
</evidence>
<keyword evidence="6" id="KW-0285">Flavoprotein</keyword>
<organism evidence="15 16">
    <name type="scientific">Halalkalibacillus sediminis</name>
    <dbReference type="NCBI Taxonomy" id="2018042"/>
    <lineage>
        <taxon>Bacteria</taxon>
        <taxon>Bacillati</taxon>
        <taxon>Bacillota</taxon>
        <taxon>Bacilli</taxon>
        <taxon>Bacillales</taxon>
        <taxon>Bacillaceae</taxon>
        <taxon>Halalkalibacillus</taxon>
    </lineage>
</organism>
<dbReference type="EC" id="1.14.13.59" evidence="4"/>
<evidence type="ECO:0000313" key="16">
    <source>
        <dbReference type="Proteomes" id="UP000243524"/>
    </source>
</evidence>
<dbReference type="PANTHER" id="PTHR42802">
    <property type="entry name" value="MONOOXYGENASE"/>
    <property type="match status" value="1"/>
</dbReference>
<evidence type="ECO:0000256" key="12">
    <source>
        <dbReference type="ARBA" id="ARBA00032493"/>
    </source>
</evidence>
<keyword evidence="8" id="KW-0521">NADP</keyword>
<dbReference type="SUPFAM" id="SSF51905">
    <property type="entry name" value="FAD/NAD(P)-binding domain"/>
    <property type="match status" value="1"/>
</dbReference>
<evidence type="ECO:0000256" key="1">
    <source>
        <dbReference type="ARBA" id="ARBA00001974"/>
    </source>
</evidence>
<evidence type="ECO:0000256" key="8">
    <source>
        <dbReference type="ARBA" id="ARBA00022857"/>
    </source>
</evidence>
<dbReference type="OrthoDB" id="7527071at2"/>
<dbReference type="EMBL" id="PJNH01000003">
    <property type="protein sequence ID" value="PKR77467.1"/>
    <property type="molecule type" value="Genomic_DNA"/>
</dbReference>